<dbReference type="Gene3D" id="1.10.1220.10">
    <property type="entry name" value="Met repressor-like"/>
    <property type="match status" value="1"/>
</dbReference>
<dbReference type="AlphaFoldDB" id="A0A9Q4C499"/>
<dbReference type="SUPFAM" id="SSF47598">
    <property type="entry name" value="Ribbon-helix-helix"/>
    <property type="match status" value="1"/>
</dbReference>
<evidence type="ECO:0000313" key="2">
    <source>
        <dbReference type="EMBL" id="MCX2818684.1"/>
    </source>
</evidence>
<feature type="domain" description="Ribbon-helix-helix protein CopG" evidence="1">
    <location>
        <begin position="6"/>
        <end position="47"/>
    </location>
</feature>
<comment type="caution">
    <text evidence="2">The sequence shown here is derived from an EMBL/GenBank/DDBJ whole genome shotgun (WGS) entry which is preliminary data.</text>
</comment>
<name>A0A9Q4C499_9EURY</name>
<proteinExistence type="predicted"/>
<protein>
    <submittedName>
        <fullName evidence="2">Ribbon-helix-helix domain-containing protein</fullName>
    </submittedName>
</protein>
<sequence>MTEKLKPVQARVPESVEDELDRLVESGRYASRSEAIREALRKLLAEESRGSLRELADRAGVSEEDMLEELDDVRNG</sequence>
<dbReference type="InterPro" id="IPR010985">
    <property type="entry name" value="Ribbon_hlx_hlx"/>
</dbReference>
<evidence type="ECO:0000313" key="3">
    <source>
        <dbReference type="Proteomes" id="UP001149411"/>
    </source>
</evidence>
<dbReference type="InterPro" id="IPR013321">
    <property type="entry name" value="Arc_rbn_hlx_hlx"/>
</dbReference>
<accession>A0A9Q4C499</accession>
<dbReference type="Proteomes" id="UP001149411">
    <property type="component" value="Unassembled WGS sequence"/>
</dbReference>
<gene>
    <name evidence="2" type="ORF">EGH25_04880</name>
</gene>
<reference evidence="2" key="1">
    <citation type="submission" date="2022-09" db="EMBL/GenBank/DDBJ databases">
        <title>Haloadaptaus new haloarchaeum isolated from saline soil.</title>
        <authorList>
            <person name="Duran-Viseras A."/>
            <person name="Sanchez-Porro C."/>
            <person name="Ventosa A."/>
        </authorList>
    </citation>
    <scope>NUCLEOTIDE SEQUENCE</scope>
    <source>
        <strain evidence="2">F3-133</strain>
    </source>
</reference>
<dbReference type="EMBL" id="RKLV01000004">
    <property type="protein sequence ID" value="MCX2818684.1"/>
    <property type="molecule type" value="Genomic_DNA"/>
</dbReference>
<dbReference type="Pfam" id="PF01402">
    <property type="entry name" value="RHH_1"/>
    <property type="match status" value="1"/>
</dbReference>
<dbReference type="InterPro" id="IPR002145">
    <property type="entry name" value="CopG"/>
</dbReference>
<dbReference type="RefSeq" id="WP_266086526.1">
    <property type="nucleotide sequence ID" value="NZ_RKLV01000004.1"/>
</dbReference>
<evidence type="ECO:0000259" key="1">
    <source>
        <dbReference type="Pfam" id="PF01402"/>
    </source>
</evidence>
<organism evidence="2 3">
    <name type="scientific">Halorutilus salinus</name>
    <dbReference type="NCBI Taxonomy" id="2487751"/>
    <lineage>
        <taxon>Archaea</taxon>
        <taxon>Methanobacteriati</taxon>
        <taxon>Methanobacteriota</taxon>
        <taxon>Stenosarchaea group</taxon>
        <taxon>Halobacteria</taxon>
        <taxon>Halorutilales</taxon>
        <taxon>Halorutilaceae</taxon>
        <taxon>Halorutilus</taxon>
    </lineage>
</organism>
<dbReference type="GO" id="GO:0006355">
    <property type="term" value="P:regulation of DNA-templated transcription"/>
    <property type="evidence" value="ECO:0007669"/>
    <property type="project" value="InterPro"/>
</dbReference>
<dbReference type="CDD" id="cd22231">
    <property type="entry name" value="RHH_NikR_HicB-like"/>
    <property type="match status" value="1"/>
</dbReference>
<keyword evidence="3" id="KW-1185">Reference proteome</keyword>